<evidence type="ECO:0000313" key="1">
    <source>
        <dbReference type="EMBL" id="JAH95313.1"/>
    </source>
</evidence>
<dbReference type="AlphaFoldDB" id="A0A0E9X0V9"/>
<sequence length="52" mass="5918">MGIIVTKFSTEADWPHFMSACLSVCQSMYLSVKQKSEGRGIQMERLLADVFF</sequence>
<organism evidence="1">
    <name type="scientific">Anguilla anguilla</name>
    <name type="common">European freshwater eel</name>
    <name type="synonym">Muraena anguilla</name>
    <dbReference type="NCBI Taxonomy" id="7936"/>
    <lineage>
        <taxon>Eukaryota</taxon>
        <taxon>Metazoa</taxon>
        <taxon>Chordata</taxon>
        <taxon>Craniata</taxon>
        <taxon>Vertebrata</taxon>
        <taxon>Euteleostomi</taxon>
        <taxon>Actinopterygii</taxon>
        <taxon>Neopterygii</taxon>
        <taxon>Teleostei</taxon>
        <taxon>Anguilliformes</taxon>
        <taxon>Anguillidae</taxon>
        <taxon>Anguilla</taxon>
    </lineage>
</organism>
<dbReference type="EMBL" id="GBXM01013264">
    <property type="protein sequence ID" value="JAH95313.1"/>
    <property type="molecule type" value="Transcribed_RNA"/>
</dbReference>
<name>A0A0E9X0V9_ANGAN</name>
<reference evidence="1" key="1">
    <citation type="submission" date="2014-11" db="EMBL/GenBank/DDBJ databases">
        <authorList>
            <person name="Amaro Gonzalez C."/>
        </authorList>
    </citation>
    <scope>NUCLEOTIDE SEQUENCE</scope>
</reference>
<proteinExistence type="predicted"/>
<accession>A0A0E9X0V9</accession>
<reference evidence="1" key="2">
    <citation type="journal article" date="2015" name="Fish Shellfish Immunol.">
        <title>Early steps in the European eel (Anguilla anguilla)-Vibrio vulnificus interaction in the gills: Role of the RtxA13 toxin.</title>
        <authorList>
            <person name="Callol A."/>
            <person name="Pajuelo D."/>
            <person name="Ebbesson L."/>
            <person name="Teles M."/>
            <person name="MacKenzie S."/>
            <person name="Amaro C."/>
        </authorList>
    </citation>
    <scope>NUCLEOTIDE SEQUENCE</scope>
</reference>
<protein>
    <submittedName>
        <fullName evidence="1">Uncharacterized protein</fullName>
    </submittedName>
</protein>